<name>A0ABD5QRD2_9EURY</name>
<feature type="transmembrane region" description="Helical" evidence="2">
    <location>
        <begin position="132"/>
        <end position="153"/>
    </location>
</feature>
<dbReference type="RefSeq" id="WP_122105067.1">
    <property type="nucleotide sequence ID" value="NZ_JBHSKV010000013.1"/>
</dbReference>
<feature type="region of interest" description="Disordered" evidence="1">
    <location>
        <begin position="1"/>
        <end position="64"/>
    </location>
</feature>
<evidence type="ECO:0000313" key="3">
    <source>
        <dbReference type="EMBL" id="MFC5134847.1"/>
    </source>
</evidence>
<sequence>MQPSKEREAGETRDAGDDDPLDDLDDLLDDDLAGGGESGGVDTDATPEASAGSAETTRSAAGSGRIGVDGRWFSLKSFAVAVLAVVLGTVLVGLVPLVGGAIGGVAGVLLGTFLVGLIFASPNYVETGFAGALAGAGTAVSSVLGVGFLPIGIDYLGQWGLPLLAVGGGVGLLCGLVGHYFGRDLRAGVTGELPE</sequence>
<accession>A0ABD5QRD2</accession>
<keyword evidence="2" id="KW-0472">Membrane</keyword>
<dbReference type="EMBL" id="JBHSKV010000013">
    <property type="protein sequence ID" value="MFC5134847.1"/>
    <property type="molecule type" value="Genomic_DNA"/>
</dbReference>
<dbReference type="AlphaFoldDB" id="A0ABD5QRD2"/>
<gene>
    <name evidence="3" type="ORF">ACFPJA_09000</name>
</gene>
<evidence type="ECO:0000256" key="1">
    <source>
        <dbReference type="SAM" id="MobiDB-lite"/>
    </source>
</evidence>
<feature type="compositionally biased region" description="Acidic residues" evidence="1">
    <location>
        <begin position="16"/>
        <end position="32"/>
    </location>
</feature>
<feature type="transmembrane region" description="Helical" evidence="2">
    <location>
        <begin position="159"/>
        <end position="181"/>
    </location>
</feature>
<reference evidence="3 4" key="1">
    <citation type="journal article" date="2019" name="Int. J. Syst. Evol. Microbiol.">
        <title>The Global Catalogue of Microorganisms (GCM) 10K type strain sequencing project: providing services to taxonomists for standard genome sequencing and annotation.</title>
        <authorList>
            <consortium name="The Broad Institute Genomics Platform"/>
            <consortium name="The Broad Institute Genome Sequencing Center for Infectious Disease"/>
            <person name="Wu L."/>
            <person name="Ma J."/>
        </authorList>
    </citation>
    <scope>NUCLEOTIDE SEQUENCE [LARGE SCALE GENOMIC DNA]</scope>
    <source>
        <strain evidence="3 4">CGMCC 1.16026</strain>
    </source>
</reference>
<organism evidence="3 4">
    <name type="scientific">Halorubrum glutamatedens</name>
    <dbReference type="NCBI Taxonomy" id="2707018"/>
    <lineage>
        <taxon>Archaea</taxon>
        <taxon>Methanobacteriati</taxon>
        <taxon>Methanobacteriota</taxon>
        <taxon>Stenosarchaea group</taxon>
        <taxon>Halobacteria</taxon>
        <taxon>Halobacteriales</taxon>
        <taxon>Haloferacaceae</taxon>
        <taxon>Halorubrum</taxon>
    </lineage>
</organism>
<dbReference type="Proteomes" id="UP001596145">
    <property type="component" value="Unassembled WGS sequence"/>
</dbReference>
<proteinExistence type="predicted"/>
<keyword evidence="4" id="KW-1185">Reference proteome</keyword>
<comment type="caution">
    <text evidence="3">The sequence shown here is derived from an EMBL/GenBank/DDBJ whole genome shotgun (WGS) entry which is preliminary data.</text>
</comment>
<feature type="transmembrane region" description="Helical" evidence="2">
    <location>
        <begin position="101"/>
        <end position="120"/>
    </location>
</feature>
<feature type="compositionally biased region" description="Basic and acidic residues" evidence="1">
    <location>
        <begin position="1"/>
        <end position="15"/>
    </location>
</feature>
<evidence type="ECO:0000313" key="4">
    <source>
        <dbReference type="Proteomes" id="UP001596145"/>
    </source>
</evidence>
<evidence type="ECO:0000256" key="2">
    <source>
        <dbReference type="SAM" id="Phobius"/>
    </source>
</evidence>
<feature type="transmembrane region" description="Helical" evidence="2">
    <location>
        <begin position="73"/>
        <end position="95"/>
    </location>
</feature>
<keyword evidence="2" id="KW-0812">Transmembrane</keyword>
<keyword evidence="2" id="KW-1133">Transmembrane helix</keyword>
<protein>
    <submittedName>
        <fullName evidence="3">Uncharacterized protein</fullName>
    </submittedName>
</protein>